<keyword evidence="2" id="KW-0813">Transport</keyword>
<feature type="compositionally biased region" description="Polar residues" evidence="8">
    <location>
        <begin position="500"/>
        <end position="509"/>
    </location>
</feature>
<evidence type="ECO:0000256" key="4">
    <source>
        <dbReference type="ARBA" id="ARBA00022927"/>
    </source>
</evidence>
<evidence type="ECO:0000256" key="2">
    <source>
        <dbReference type="ARBA" id="ARBA00022448"/>
    </source>
</evidence>
<evidence type="ECO:0000256" key="7">
    <source>
        <dbReference type="ARBA" id="ARBA00023242"/>
    </source>
</evidence>
<dbReference type="EMBL" id="JACMSC010000004">
    <property type="protein sequence ID" value="KAG6523329.1"/>
    <property type="molecule type" value="Genomic_DNA"/>
</dbReference>
<dbReference type="Gene3D" id="6.10.140.1350">
    <property type="match status" value="1"/>
</dbReference>
<keyword evidence="10" id="KW-1185">Reference proteome</keyword>
<evidence type="ECO:0000313" key="9">
    <source>
        <dbReference type="EMBL" id="KAG6523329.1"/>
    </source>
</evidence>
<evidence type="ECO:0008006" key="11">
    <source>
        <dbReference type="Google" id="ProtNLM"/>
    </source>
</evidence>
<proteinExistence type="predicted"/>
<dbReference type="GO" id="GO:0051028">
    <property type="term" value="P:mRNA transport"/>
    <property type="evidence" value="ECO:0007669"/>
    <property type="project" value="UniProtKB-KW"/>
</dbReference>
<dbReference type="GO" id="GO:0017056">
    <property type="term" value="F:structural constituent of nuclear pore"/>
    <property type="evidence" value="ECO:0007669"/>
    <property type="project" value="InterPro"/>
</dbReference>
<name>A0A8J5HK91_ZINOF</name>
<evidence type="ECO:0000256" key="6">
    <source>
        <dbReference type="ARBA" id="ARBA00023132"/>
    </source>
</evidence>
<evidence type="ECO:0000313" key="10">
    <source>
        <dbReference type="Proteomes" id="UP000734854"/>
    </source>
</evidence>
<feature type="compositionally biased region" description="Low complexity" evidence="8">
    <location>
        <begin position="381"/>
        <end position="399"/>
    </location>
</feature>
<protein>
    <recommendedName>
        <fullName evidence="11">Nuclear pore complex protein NUP58</fullName>
    </recommendedName>
</protein>
<evidence type="ECO:0000256" key="5">
    <source>
        <dbReference type="ARBA" id="ARBA00023010"/>
    </source>
</evidence>
<keyword evidence="6" id="KW-0906">Nuclear pore complex</keyword>
<keyword evidence="7" id="KW-0539">Nucleus</keyword>
<gene>
    <name evidence="9" type="ORF">ZIOFF_013185</name>
</gene>
<dbReference type="AlphaFoldDB" id="A0A8J5HK91"/>
<evidence type="ECO:0000256" key="1">
    <source>
        <dbReference type="ARBA" id="ARBA00004567"/>
    </source>
</evidence>
<dbReference type="PANTHER" id="PTHR13437">
    <property type="entry name" value="NUCLEOPORIN P58/P45 NUCLEOPORIN-LIKE PROTEIN 1"/>
    <property type="match status" value="1"/>
</dbReference>
<dbReference type="InterPro" id="IPR024882">
    <property type="entry name" value="NUP58/p45/49"/>
</dbReference>
<evidence type="ECO:0000256" key="3">
    <source>
        <dbReference type="ARBA" id="ARBA00022816"/>
    </source>
</evidence>
<keyword evidence="5" id="KW-0811">Translocation</keyword>
<accession>A0A8J5HK91</accession>
<feature type="compositionally biased region" description="Low complexity" evidence="8">
    <location>
        <begin position="21"/>
        <end position="71"/>
    </location>
</feature>
<dbReference type="GO" id="GO:0008139">
    <property type="term" value="F:nuclear localization sequence binding"/>
    <property type="evidence" value="ECO:0007669"/>
    <property type="project" value="InterPro"/>
</dbReference>
<dbReference type="PANTHER" id="PTHR13437:SF2">
    <property type="entry name" value="NUCLEOPORIN P58_P45"/>
    <property type="match status" value="1"/>
</dbReference>
<dbReference type="GO" id="GO:0005643">
    <property type="term" value="C:nuclear pore"/>
    <property type="evidence" value="ECO:0007669"/>
    <property type="project" value="UniProtKB-SubCell"/>
</dbReference>
<feature type="region of interest" description="Disordered" evidence="8">
    <location>
        <begin position="201"/>
        <end position="220"/>
    </location>
</feature>
<comment type="caution">
    <text evidence="9">The sequence shown here is derived from an EMBL/GenBank/DDBJ whole genome shotgun (WGS) entry which is preliminary data.</text>
</comment>
<feature type="region of interest" description="Disordered" evidence="8">
    <location>
        <begin position="1"/>
        <end position="71"/>
    </location>
</feature>
<dbReference type="Proteomes" id="UP000734854">
    <property type="component" value="Unassembled WGS sequence"/>
</dbReference>
<keyword evidence="3" id="KW-0509">mRNA transport</keyword>
<organism evidence="9 10">
    <name type="scientific">Zingiber officinale</name>
    <name type="common">Ginger</name>
    <name type="synonym">Amomum zingiber</name>
    <dbReference type="NCBI Taxonomy" id="94328"/>
    <lineage>
        <taxon>Eukaryota</taxon>
        <taxon>Viridiplantae</taxon>
        <taxon>Streptophyta</taxon>
        <taxon>Embryophyta</taxon>
        <taxon>Tracheophyta</taxon>
        <taxon>Spermatophyta</taxon>
        <taxon>Magnoliopsida</taxon>
        <taxon>Liliopsida</taxon>
        <taxon>Zingiberales</taxon>
        <taxon>Zingiberaceae</taxon>
        <taxon>Zingiber</taxon>
    </lineage>
</organism>
<dbReference type="GO" id="GO:0015031">
    <property type="term" value="P:protein transport"/>
    <property type="evidence" value="ECO:0007669"/>
    <property type="project" value="UniProtKB-KW"/>
</dbReference>
<feature type="region of interest" description="Disordered" evidence="8">
    <location>
        <begin position="379"/>
        <end position="399"/>
    </location>
</feature>
<evidence type="ECO:0000256" key="8">
    <source>
        <dbReference type="SAM" id="MobiDB-lite"/>
    </source>
</evidence>
<comment type="subcellular location">
    <subcellularLocation>
        <location evidence="1">Nucleus</location>
        <location evidence="1">Nuclear pore complex</location>
    </subcellularLocation>
</comment>
<feature type="compositionally biased region" description="Pro residues" evidence="8">
    <location>
        <begin position="7"/>
        <end position="20"/>
    </location>
</feature>
<reference evidence="9 10" key="1">
    <citation type="submission" date="2020-08" db="EMBL/GenBank/DDBJ databases">
        <title>Plant Genome Project.</title>
        <authorList>
            <person name="Zhang R.-G."/>
        </authorList>
    </citation>
    <scope>NUCLEOTIDE SEQUENCE [LARGE SCALE GENOMIC DNA]</scope>
    <source>
        <tissue evidence="9">Rhizome</tissue>
    </source>
</reference>
<feature type="region of interest" description="Disordered" evidence="8">
    <location>
        <begin position="486"/>
        <end position="509"/>
    </location>
</feature>
<sequence length="509" mass="55241">MAFSFQTPPPQLQLPQPSPFQTPQQQSSLFQNPQIQQQQQQQQQQLSQQSPFQFQPQPQPQQQIQIQHQQQPASTVPQQQFLLYTKDRAPAGYNTNWEDLHPDSQKLLLQIEERILEYKHESQRLDQCSRLYDSSVSGDSFEANSSRIIQELGLITAAMEREKVSVQDLMASANKMMWDTEFAIRSYMMLRSSFLRQSVPTSSNVASGSPNTGYGTASKQTNQLASGSVAPVFDFYRGIPKRPSLFMEQTAARFEKYLTECYQWIEEVEQLVMLDNKRMSSNSLDSLPQVVSNVHDFFIHVAAKVENLHQHVESMKTAYLADQRRQGNVNDPFLEANRREAAQQEAAAKRVHPTLHLPAISAQPTSQVSSAFTSLVAPSTSSVQPSAGPSAASSGSGFSLFSTPSSAPTASSSSSFLFSTPTAPSPTSTLFGSSGFSLQSTPFGTPSTSLFGSTQTPSGLAINTSSFGSTPVGSSLFSTPLAAAGAGTGGSGASFGPSRCQMTGSSGLA</sequence>
<keyword evidence="4" id="KW-0653">Protein transport</keyword>